<comment type="function">
    <text evidence="5">Bidirectionally degrades single-stranded DNA into large acid-insoluble oligonucleotides, which are then degraded further into small acid-soluble oligonucleotides.</text>
</comment>
<dbReference type="GO" id="GO:0006308">
    <property type="term" value="P:DNA catabolic process"/>
    <property type="evidence" value="ECO:0007669"/>
    <property type="project" value="UniProtKB-UniRule"/>
</dbReference>
<comment type="similarity">
    <text evidence="5 6">Belongs to the XseA family.</text>
</comment>
<name>A0A9D7IHK1_9RHOO</name>
<dbReference type="InterPro" id="IPR025824">
    <property type="entry name" value="OB-fold_nuc-bd_dom"/>
</dbReference>
<evidence type="ECO:0000259" key="7">
    <source>
        <dbReference type="Pfam" id="PF02601"/>
    </source>
</evidence>
<dbReference type="Proteomes" id="UP000886602">
    <property type="component" value="Unassembled WGS sequence"/>
</dbReference>
<evidence type="ECO:0000256" key="6">
    <source>
        <dbReference type="RuleBase" id="RU004355"/>
    </source>
</evidence>
<dbReference type="EC" id="3.1.11.6" evidence="5"/>
<protein>
    <recommendedName>
        <fullName evidence="5">Exodeoxyribonuclease 7 large subunit</fullName>
        <ecNumber evidence="5">3.1.11.6</ecNumber>
    </recommendedName>
    <alternativeName>
        <fullName evidence="5">Exodeoxyribonuclease VII large subunit</fullName>
        <shortName evidence="5">Exonuclease VII large subunit</shortName>
    </alternativeName>
</protein>
<evidence type="ECO:0000256" key="2">
    <source>
        <dbReference type="ARBA" id="ARBA00022722"/>
    </source>
</evidence>
<comment type="catalytic activity">
    <reaction evidence="5 6">
        <text>Exonucleolytic cleavage in either 5'- to 3'- or 3'- to 5'-direction to yield nucleoside 5'-phosphates.</text>
        <dbReference type="EC" id="3.1.11.6"/>
    </reaction>
</comment>
<dbReference type="AlphaFoldDB" id="A0A9D7IHK1"/>
<reference evidence="9" key="1">
    <citation type="submission" date="2020-10" db="EMBL/GenBank/DDBJ databases">
        <title>Connecting structure to function with the recovery of over 1000 high-quality activated sludge metagenome-assembled genomes encoding full-length rRNA genes using long-read sequencing.</title>
        <authorList>
            <person name="Singleton C.M."/>
            <person name="Petriglieri F."/>
            <person name="Kristensen J.M."/>
            <person name="Kirkegaard R.H."/>
            <person name="Michaelsen T.Y."/>
            <person name="Andersen M.H."/>
            <person name="Karst S.M."/>
            <person name="Dueholm M.S."/>
            <person name="Nielsen P.H."/>
            <person name="Albertsen M."/>
        </authorList>
    </citation>
    <scope>NUCLEOTIDE SEQUENCE</scope>
    <source>
        <strain evidence="9">EsbW_18-Q3-R4-48_MAXAC.044</strain>
    </source>
</reference>
<feature type="domain" description="Exonuclease VII large subunit C-terminal" evidence="7">
    <location>
        <begin position="134"/>
        <end position="444"/>
    </location>
</feature>
<dbReference type="PANTHER" id="PTHR30008:SF0">
    <property type="entry name" value="EXODEOXYRIBONUCLEASE 7 LARGE SUBUNIT"/>
    <property type="match status" value="1"/>
</dbReference>
<comment type="caution">
    <text evidence="9">The sequence shown here is derived from an EMBL/GenBank/DDBJ whole genome shotgun (WGS) entry which is preliminary data.</text>
</comment>
<comment type="subcellular location">
    <subcellularLocation>
        <location evidence="5 6">Cytoplasm</location>
    </subcellularLocation>
</comment>
<dbReference type="HAMAP" id="MF_00378">
    <property type="entry name" value="Exonuc_7_L"/>
    <property type="match status" value="1"/>
</dbReference>
<evidence type="ECO:0000256" key="4">
    <source>
        <dbReference type="ARBA" id="ARBA00022839"/>
    </source>
</evidence>
<dbReference type="GO" id="GO:0003676">
    <property type="term" value="F:nucleic acid binding"/>
    <property type="evidence" value="ECO:0007669"/>
    <property type="project" value="InterPro"/>
</dbReference>
<dbReference type="InterPro" id="IPR003753">
    <property type="entry name" value="Exonuc_VII_L"/>
</dbReference>
<dbReference type="Pfam" id="PF13742">
    <property type="entry name" value="tRNA_anti_2"/>
    <property type="match status" value="1"/>
</dbReference>
<keyword evidence="2 5" id="KW-0540">Nuclease</keyword>
<proteinExistence type="inferred from homology"/>
<evidence type="ECO:0000259" key="8">
    <source>
        <dbReference type="Pfam" id="PF13742"/>
    </source>
</evidence>
<dbReference type="GO" id="GO:0005737">
    <property type="term" value="C:cytoplasm"/>
    <property type="evidence" value="ECO:0007669"/>
    <property type="project" value="UniProtKB-SubCell"/>
</dbReference>
<dbReference type="EMBL" id="JADJNC010000021">
    <property type="protein sequence ID" value="MBK7423979.1"/>
    <property type="molecule type" value="Genomic_DNA"/>
</dbReference>
<dbReference type="GO" id="GO:0008855">
    <property type="term" value="F:exodeoxyribonuclease VII activity"/>
    <property type="evidence" value="ECO:0007669"/>
    <property type="project" value="UniProtKB-UniRule"/>
</dbReference>
<evidence type="ECO:0000256" key="3">
    <source>
        <dbReference type="ARBA" id="ARBA00022801"/>
    </source>
</evidence>
<comment type="subunit">
    <text evidence="5">Heterooligomer composed of large and small subunits.</text>
</comment>
<evidence type="ECO:0000256" key="1">
    <source>
        <dbReference type="ARBA" id="ARBA00022490"/>
    </source>
</evidence>
<dbReference type="PANTHER" id="PTHR30008">
    <property type="entry name" value="EXODEOXYRIBONUCLEASE 7 LARGE SUBUNIT"/>
    <property type="match status" value="1"/>
</dbReference>
<evidence type="ECO:0000313" key="9">
    <source>
        <dbReference type="EMBL" id="MBK7423979.1"/>
    </source>
</evidence>
<dbReference type="CDD" id="cd04489">
    <property type="entry name" value="ExoVII_LU_OBF"/>
    <property type="match status" value="1"/>
</dbReference>
<keyword evidence="1 5" id="KW-0963">Cytoplasm</keyword>
<organism evidence="9 10">
    <name type="scientific">Candidatus Propionivibrio dominans</name>
    <dbReference type="NCBI Taxonomy" id="2954373"/>
    <lineage>
        <taxon>Bacteria</taxon>
        <taxon>Pseudomonadati</taxon>
        <taxon>Pseudomonadota</taxon>
        <taxon>Betaproteobacteria</taxon>
        <taxon>Rhodocyclales</taxon>
        <taxon>Rhodocyclaceae</taxon>
        <taxon>Propionivibrio</taxon>
    </lineage>
</organism>
<accession>A0A9D7IHK1</accession>
<dbReference type="Pfam" id="PF02601">
    <property type="entry name" value="Exonuc_VII_L"/>
    <property type="match status" value="1"/>
</dbReference>
<sequence length="463" mass="50731">MSERTPSGASLAPSATVIPVSMLNRLARERLESAFPLCWVAGEVSNLTYAASGHVYFSLKDAAAQVRCVMFRNRAQLLGWRLENGQHIEARVLVTLYEARGDFQLNVEAARKAGLGNLYEQFLRLKEKLEREGLFAGAGKRPMPAFPRRIGIVTSLQAAALSDVLSTLMRRAPHVGLVLYPTPVQGEGAAAQIASAINCASKRRDCDVLIVCRGGGSLEDLWAFNDEALARAIRACAIPVITGVGHETDFTIADFAADQRAPTPTAAAELAAPERSALYARLVDCRFALRRQSRQVLDQRTQHLDWLALRLRHPAQRLAQQRENLLNLRRRLDGGLTQASTRGRNTLAGLSRRLLLARPDTSRLARRLEALTPKLHSEWQNTLRSKSADLLRIAASLNHLNPDAVLERGYSIVTDAAGGILRDSRALEPNDRIAVSFHVGCAEATVTSVTRQPIIPNSQLPSS</sequence>
<dbReference type="NCBIfam" id="TIGR00237">
    <property type="entry name" value="xseA"/>
    <property type="match status" value="1"/>
</dbReference>
<evidence type="ECO:0000313" key="10">
    <source>
        <dbReference type="Proteomes" id="UP000886602"/>
    </source>
</evidence>
<gene>
    <name evidence="5" type="primary">xseA</name>
    <name evidence="9" type="ORF">IPJ48_13245</name>
</gene>
<keyword evidence="4 5" id="KW-0269">Exonuclease</keyword>
<evidence type="ECO:0000256" key="5">
    <source>
        <dbReference type="HAMAP-Rule" id="MF_00378"/>
    </source>
</evidence>
<dbReference type="InterPro" id="IPR020579">
    <property type="entry name" value="Exonuc_VII_lsu_C"/>
</dbReference>
<keyword evidence="3 5" id="KW-0378">Hydrolase</keyword>
<dbReference type="GO" id="GO:0009318">
    <property type="term" value="C:exodeoxyribonuclease VII complex"/>
    <property type="evidence" value="ECO:0007669"/>
    <property type="project" value="UniProtKB-UniRule"/>
</dbReference>
<feature type="domain" description="OB-fold nucleic acid binding" evidence="8">
    <location>
        <begin position="19"/>
        <end position="109"/>
    </location>
</feature>